<dbReference type="InterPro" id="IPR003331">
    <property type="entry name" value="UDP_GlcNAc_Epimerase_2_dom"/>
</dbReference>
<dbReference type="NCBIfam" id="TIGR00236">
    <property type="entry name" value="wecB"/>
    <property type="match status" value="1"/>
</dbReference>
<gene>
    <name evidence="6" type="ORF">FOA19_15085</name>
</gene>
<evidence type="ECO:0000256" key="1">
    <source>
        <dbReference type="ARBA" id="ARBA00023235"/>
    </source>
</evidence>
<dbReference type="RefSeq" id="WP_149091611.1">
    <property type="nucleotide sequence ID" value="NZ_VKKY01000002.1"/>
</dbReference>
<evidence type="ECO:0000256" key="3">
    <source>
        <dbReference type="ARBA" id="ARBA00038858"/>
    </source>
</evidence>
<comment type="caution">
    <text evidence="6">The sequence shown here is derived from an EMBL/GenBank/DDBJ whole genome shotgun (WGS) entry which is preliminary data.</text>
</comment>
<dbReference type="OrthoDB" id="9803238at2"/>
<dbReference type="SUPFAM" id="SSF53756">
    <property type="entry name" value="UDP-Glycosyltransferase/glycogen phosphorylase"/>
    <property type="match status" value="1"/>
</dbReference>
<proteinExistence type="inferred from homology"/>
<dbReference type="PANTHER" id="PTHR43174">
    <property type="entry name" value="UDP-N-ACETYLGLUCOSAMINE 2-EPIMERASE"/>
    <property type="match status" value="1"/>
</dbReference>
<name>A0A5B6TQ55_9BACT</name>
<evidence type="ECO:0000259" key="5">
    <source>
        <dbReference type="Pfam" id="PF02350"/>
    </source>
</evidence>
<evidence type="ECO:0000313" key="7">
    <source>
        <dbReference type="Proteomes" id="UP000324133"/>
    </source>
</evidence>
<keyword evidence="7" id="KW-1185">Reference proteome</keyword>
<dbReference type="GO" id="GO:0008761">
    <property type="term" value="F:UDP-N-acetylglucosamine 2-epimerase activity"/>
    <property type="evidence" value="ECO:0007669"/>
    <property type="project" value="UniProtKB-EC"/>
</dbReference>
<dbReference type="Proteomes" id="UP000324133">
    <property type="component" value="Unassembled WGS sequence"/>
</dbReference>
<organism evidence="6 7">
    <name type="scientific">Rufibacter hautae</name>
    <dbReference type="NCBI Taxonomy" id="2595005"/>
    <lineage>
        <taxon>Bacteria</taxon>
        <taxon>Pseudomonadati</taxon>
        <taxon>Bacteroidota</taxon>
        <taxon>Cytophagia</taxon>
        <taxon>Cytophagales</taxon>
        <taxon>Hymenobacteraceae</taxon>
        <taxon>Rufibacter</taxon>
    </lineage>
</organism>
<evidence type="ECO:0000313" key="6">
    <source>
        <dbReference type="EMBL" id="KAA3438553.1"/>
    </source>
</evidence>
<evidence type="ECO:0000256" key="4">
    <source>
        <dbReference type="RuleBase" id="RU003513"/>
    </source>
</evidence>
<feature type="domain" description="UDP-N-acetylglucosamine 2-epimerase" evidence="5">
    <location>
        <begin position="31"/>
        <end position="367"/>
    </location>
</feature>
<evidence type="ECO:0000256" key="2">
    <source>
        <dbReference type="ARBA" id="ARBA00038209"/>
    </source>
</evidence>
<accession>A0A5B6TQ55</accession>
<protein>
    <recommendedName>
        <fullName evidence="3">UDP-N-acetylglucosamine 2-epimerase (non-hydrolyzing)</fullName>
        <ecNumber evidence="3">5.1.3.14</ecNumber>
    </recommendedName>
</protein>
<dbReference type="InterPro" id="IPR029767">
    <property type="entry name" value="WecB-like"/>
</dbReference>
<dbReference type="Gene3D" id="3.40.50.2000">
    <property type="entry name" value="Glycogen Phosphorylase B"/>
    <property type="match status" value="2"/>
</dbReference>
<reference evidence="6 7" key="1">
    <citation type="submission" date="2019-07" db="EMBL/GenBank/DDBJ databases">
        <title>Rufibacter sp. nov., isolated from lake sediment.</title>
        <authorList>
            <person name="Qu J.-H."/>
        </authorList>
    </citation>
    <scope>NUCLEOTIDE SEQUENCE [LARGE SCALE GENOMIC DNA]</scope>
    <source>
        <strain evidence="6 7">NBS58-1</strain>
    </source>
</reference>
<dbReference type="Pfam" id="PF02350">
    <property type="entry name" value="Epimerase_2"/>
    <property type="match status" value="1"/>
</dbReference>
<dbReference type="EMBL" id="VKKY01000002">
    <property type="protein sequence ID" value="KAA3438553.1"/>
    <property type="molecule type" value="Genomic_DNA"/>
</dbReference>
<comment type="similarity">
    <text evidence="2 4">Belongs to the UDP-N-acetylglucosamine 2-epimerase family.</text>
</comment>
<keyword evidence="1 4" id="KW-0413">Isomerase</keyword>
<sequence>MKKILFVFGTRPEAIKMAPLIKEFSRFPELFQAITCITGQHRHMLDQVLAFFSITPDYDLNLMQPDQSLFDITSKGLKALEAVLEDCTPSLVFVQGDTTTAFLGALGSYYKKIKVAHLEAGLRSGNRQSPFPEEGNRIMIGHLADFHFAPTNTAQKNLAQENIRDNVYVVGNTVIDALYLGLSILKEEEATYLRFFHKLDFTKKIILVTGHRRESFGAPFENICLAIKKIAQTFEDVEVVYPVHLNPNVQGVVNRILSDQPNIHLLAPLEYPHLLWLMEKSYLVLTDSGGIQEEAPSLGKPVLVMREVTERTEGIEAGTAALVGTDRQTIVQKVTELLQDQPVYESMANAVNPYGDGTTSQQIVSLLQGIQL</sequence>
<dbReference type="EC" id="5.1.3.14" evidence="3"/>
<dbReference type="PANTHER" id="PTHR43174:SF2">
    <property type="entry name" value="UDP-N-ACETYLGLUCOSAMINE 2-EPIMERASE"/>
    <property type="match status" value="1"/>
</dbReference>
<dbReference type="AlphaFoldDB" id="A0A5B6TQ55"/>
<dbReference type="CDD" id="cd03786">
    <property type="entry name" value="GTB_UDP-GlcNAc_2-Epimerase"/>
    <property type="match status" value="1"/>
</dbReference>